<proteinExistence type="predicted"/>
<dbReference type="eggNOG" id="COG4625">
    <property type="taxonomic scope" value="Bacteria"/>
</dbReference>
<protein>
    <submittedName>
        <fullName evidence="1">Uncharacterized protein</fullName>
    </submittedName>
</protein>
<reference evidence="2" key="1">
    <citation type="submission" date="2006-01" db="EMBL/GenBank/DDBJ databases">
        <title>Genome of the cyst-dividing bacterium Ramlibacter tataouinensis.</title>
        <authorList>
            <person name="Barakat M."/>
            <person name="Ortet P."/>
            <person name="De Luca G."/>
            <person name="Jourlin-Castelli C."/>
            <person name="Ansaldi M."/>
            <person name="Py B."/>
            <person name="Fichant G."/>
            <person name="Coutinho P."/>
            <person name="Voulhoux R."/>
            <person name="Bastien O."/>
            <person name="Roy S."/>
            <person name="Marechal E."/>
            <person name="Henrissat B."/>
            <person name="Quentin Y."/>
            <person name="Noirot P."/>
            <person name="Filloux A."/>
            <person name="Mejean V."/>
            <person name="DuBow M."/>
            <person name="Barras F."/>
            <person name="Heulin T."/>
        </authorList>
    </citation>
    <scope>NUCLEOTIDE SEQUENCE [LARGE SCALE GENOMIC DNA]</scope>
    <source>
        <strain evidence="2">ATCC BAA-407 / DSM 14655 / LMG 21543 / TTB310</strain>
    </source>
</reference>
<organism evidence="1 2">
    <name type="scientific">Ramlibacter tataouinensis (strain ATCC BAA-407 / DSM 14655 / LMG 21543 / TTB310)</name>
    <dbReference type="NCBI Taxonomy" id="365046"/>
    <lineage>
        <taxon>Bacteria</taxon>
        <taxon>Pseudomonadati</taxon>
        <taxon>Pseudomonadota</taxon>
        <taxon>Betaproteobacteria</taxon>
        <taxon>Burkholderiales</taxon>
        <taxon>Comamonadaceae</taxon>
        <taxon>Ramlibacter</taxon>
    </lineage>
</organism>
<name>F5XZF5_RAMTT</name>
<reference evidence="1 2" key="2">
    <citation type="journal article" date="2011" name="PLoS ONE">
        <title>The Cyst-Dividing Bacterium Ramlibacter tataouinensis TTB310 Genome Reveals a Well-Stocked Toolbox for Adaptation to a Desert Environment.</title>
        <authorList>
            <person name="De Luca G."/>
            <person name="Barakat M."/>
            <person name="Ortet P."/>
            <person name="Fochesato S."/>
            <person name="Jourlin-Castelli C."/>
            <person name="Ansaldi M."/>
            <person name="Py B."/>
            <person name="Fichant G."/>
            <person name="Coutinho P.M."/>
            <person name="Voulhoux R."/>
            <person name="Bastien O."/>
            <person name="Marechal E."/>
            <person name="Henrissat B."/>
            <person name="Quentin Y."/>
            <person name="Noirot P."/>
            <person name="Filloux A."/>
            <person name="Mejean V."/>
            <person name="Dubow M.S."/>
            <person name="Barras F."/>
            <person name="Barbe V."/>
            <person name="Weissenbach J."/>
            <person name="Mihalcescu I."/>
            <person name="Vermeglio A."/>
            <person name="Achouak W."/>
            <person name="Heulin T."/>
        </authorList>
    </citation>
    <scope>NUCLEOTIDE SEQUENCE [LARGE SCALE GENOMIC DNA]</scope>
    <source>
        <strain evidence="2">ATCC BAA-407 / DSM 14655 / LMG 21543 / TTB310</strain>
    </source>
</reference>
<dbReference type="HOGENOM" id="CLU_055789_2_1_4"/>
<evidence type="ECO:0000313" key="1">
    <source>
        <dbReference type="EMBL" id="AEG94512.1"/>
    </source>
</evidence>
<evidence type="ECO:0000313" key="2">
    <source>
        <dbReference type="Proteomes" id="UP000008385"/>
    </source>
</evidence>
<dbReference type="Proteomes" id="UP000008385">
    <property type="component" value="Chromosome"/>
</dbReference>
<dbReference type="PATRIC" id="fig|365046.3.peg.3477"/>
<keyword evidence="2" id="KW-1185">Reference proteome</keyword>
<dbReference type="KEGG" id="rta:Rta_33990"/>
<gene>
    <name evidence="1" type="ordered locus">Rta_33990</name>
</gene>
<sequence>MLLLGAAASHAQVALTASGGTTGAGLHASVRVQSGLNARFGVNALNYSTNRAVSDVEYDLKLRLMTVEALLDYFPAGGSFRLSGGLVHNGNKAEVAARPAGGTFTFNNNVYDAATVGTVEGSVKFRTLAPYLGIGWGNPLAAGKGWSFSTDVGVILHGSPRTNLASSGCTASAEVCARLANDVEAENQALREDARDFKAFPVIRVGLSYRF</sequence>
<dbReference type="STRING" id="365046.Rta_33990"/>
<dbReference type="EMBL" id="CP000245">
    <property type="protein sequence ID" value="AEG94512.1"/>
    <property type="molecule type" value="Genomic_DNA"/>
</dbReference>
<accession>F5XZF5</accession>
<dbReference type="Gene3D" id="2.40.160.170">
    <property type="match status" value="1"/>
</dbReference>
<dbReference type="AlphaFoldDB" id="F5XZF5"/>